<dbReference type="GeneID" id="78276036"/>
<dbReference type="OrthoDB" id="252257at2"/>
<organism evidence="2 3">
    <name type="scientific">Dubosiella newyorkensis</name>
    <dbReference type="NCBI Taxonomy" id="1862672"/>
    <lineage>
        <taxon>Bacteria</taxon>
        <taxon>Bacillati</taxon>
        <taxon>Bacillota</taxon>
        <taxon>Erysipelotrichia</taxon>
        <taxon>Erysipelotrichales</taxon>
        <taxon>Erysipelotrichaceae</taxon>
        <taxon>Dubosiella</taxon>
    </lineage>
</organism>
<dbReference type="RefSeq" id="WP_076341882.1">
    <property type="nucleotide sequence ID" value="NZ_JBGNFS010000003.1"/>
</dbReference>
<dbReference type="AlphaFoldDB" id="A0A1U7NLC5"/>
<evidence type="ECO:0000313" key="2">
    <source>
        <dbReference type="EMBL" id="OLU45398.1"/>
    </source>
</evidence>
<dbReference type="SUPFAM" id="SSF47413">
    <property type="entry name" value="lambda repressor-like DNA-binding domains"/>
    <property type="match status" value="1"/>
</dbReference>
<protein>
    <recommendedName>
        <fullName evidence="1">HTH cro/C1-type domain-containing protein</fullName>
    </recommendedName>
</protein>
<dbReference type="InterPro" id="IPR011990">
    <property type="entry name" value="TPR-like_helical_dom_sf"/>
</dbReference>
<dbReference type="PROSITE" id="PS50943">
    <property type="entry name" value="HTH_CROC1"/>
    <property type="match status" value="1"/>
</dbReference>
<proteinExistence type="predicted"/>
<sequence>MNDIRNLFIHQKRLEKGLSLEELADGICSPSYLSRIEQNKVVPGEEFYNLLETKLGIHYLEDQEEERLNAMLDSYFKLYFAEDPDLPLVAKKINNSADQMKGSRHFIKYLLFTYFFSSFENKEIQNELKKYQDFMKQEEAELYEFSLSLTMDEKRENGLMKVFQRKARGIRLMDQHHYLKAYWYYVKFEDNLNFCF</sequence>
<dbReference type="Proteomes" id="UP000186705">
    <property type="component" value="Unassembled WGS sequence"/>
</dbReference>
<evidence type="ECO:0000259" key="1">
    <source>
        <dbReference type="PROSITE" id="PS50943"/>
    </source>
</evidence>
<name>A0A1U7NLC5_9FIRM</name>
<gene>
    <name evidence="2" type="ORF">BO225_08800</name>
</gene>
<accession>A0A1U7NLC5</accession>
<dbReference type="InterPro" id="IPR001387">
    <property type="entry name" value="Cro/C1-type_HTH"/>
</dbReference>
<dbReference type="CDD" id="cd00093">
    <property type="entry name" value="HTH_XRE"/>
    <property type="match status" value="1"/>
</dbReference>
<keyword evidence="3" id="KW-1185">Reference proteome</keyword>
<dbReference type="Pfam" id="PF01381">
    <property type="entry name" value="HTH_3"/>
    <property type="match status" value="1"/>
</dbReference>
<dbReference type="Gene3D" id="1.25.40.10">
    <property type="entry name" value="Tetratricopeptide repeat domain"/>
    <property type="match status" value="1"/>
</dbReference>
<dbReference type="GO" id="GO:0003677">
    <property type="term" value="F:DNA binding"/>
    <property type="evidence" value="ECO:0007669"/>
    <property type="project" value="InterPro"/>
</dbReference>
<dbReference type="SMART" id="SM00530">
    <property type="entry name" value="HTH_XRE"/>
    <property type="match status" value="1"/>
</dbReference>
<comment type="caution">
    <text evidence="2">The sequence shown here is derived from an EMBL/GenBank/DDBJ whole genome shotgun (WGS) entry which is preliminary data.</text>
</comment>
<feature type="domain" description="HTH cro/C1-type" evidence="1">
    <location>
        <begin position="9"/>
        <end position="60"/>
    </location>
</feature>
<reference evidence="2 3" key="1">
    <citation type="submission" date="2016-11" db="EMBL/GenBank/DDBJ databases">
        <title>Description of two novel members of the family Erysipelotrichaceae: Ileibacterium lipovorans gen. nov., sp. nov. and Dubosiella newyorkensis, gen. nov., sp. nov.</title>
        <authorList>
            <person name="Cox L.M."/>
            <person name="Sohn J."/>
            <person name="Tyrrell K.L."/>
            <person name="Citron D.M."/>
            <person name="Lawson P.A."/>
            <person name="Patel N.B."/>
            <person name="Iizumi T."/>
            <person name="Perez-Perez G.I."/>
            <person name="Goldstein E.J."/>
            <person name="Blaser M.J."/>
        </authorList>
    </citation>
    <scope>NUCLEOTIDE SEQUENCE [LARGE SCALE GENOMIC DNA]</scope>
    <source>
        <strain evidence="2 3">NYU-BL-A4</strain>
    </source>
</reference>
<evidence type="ECO:0000313" key="3">
    <source>
        <dbReference type="Proteomes" id="UP000186705"/>
    </source>
</evidence>
<dbReference type="InterPro" id="IPR010982">
    <property type="entry name" value="Lambda_DNA-bd_dom_sf"/>
</dbReference>
<dbReference type="EMBL" id="MPKA01000086">
    <property type="protein sequence ID" value="OLU45398.1"/>
    <property type="molecule type" value="Genomic_DNA"/>
</dbReference>